<name>A0ABV6D8C3_9HYPH</name>
<keyword evidence="3" id="KW-0175">Coiled coil</keyword>
<dbReference type="Pfam" id="PF00206">
    <property type="entry name" value="Lyase_1"/>
    <property type="match status" value="1"/>
</dbReference>
<keyword evidence="5" id="KW-0413">Isomerase</keyword>
<dbReference type="NCBIfam" id="NF004631">
    <property type="entry name" value="PRK05975.1"/>
    <property type="match status" value="1"/>
</dbReference>
<evidence type="ECO:0000313" key="6">
    <source>
        <dbReference type="Proteomes" id="UP001589755"/>
    </source>
</evidence>
<accession>A0ABV6D8C3</accession>
<dbReference type="PANTHER" id="PTHR43172:SF2">
    <property type="entry name" value="ADENYLOSUCCINATE LYASE C-TERMINAL DOMAIN-CONTAINING PROTEIN"/>
    <property type="match status" value="1"/>
</dbReference>
<reference evidence="5 6" key="1">
    <citation type="submission" date="2024-09" db="EMBL/GenBank/DDBJ databases">
        <authorList>
            <person name="Sun Q."/>
            <person name="Mori K."/>
        </authorList>
    </citation>
    <scope>NUCLEOTIDE SEQUENCE [LARGE SCALE GENOMIC DNA]</scope>
    <source>
        <strain evidence="5 6">CCM 8543</strain>
    </source>
</reference>
<dbReference type="InterPro" id="IPR020557">
    <property type="entry name" value="Fumarate_lyase_CS"/>
</dbReference>
<gene>
    <name evidence="5" type="ORF">ACFFJ2_10675</name>
</gene>
<comment type="caution">
    <text evidence="5">The sequence shown here is derived from an EMBL/GenBank/DDBJ whole genome shotgun (WGS) entry which is preliminary data.</text>
</comment>
<dbReference type="PANTHER" id="PTHR43172">
    <property type="entry name" value="ADENYLOSUCCINATE LYASE"/>
    <property type="match status" value="1"/>
</dbReference>
<dbReference type="PRINTS" id="PR00149">
    <property type="entry name" value="FUMRATELYASE"/>
</dbReference>
<dbReference type="EC" id="5.5.1.2" evidence="2"/>
<protein>
    <recommendedName>
        <fullName evidence="2">3-carboxy-cis,cis-muconate cycloisomerase</fullName>
        <ecNumber evidence="2">5.5.1.2</ecNumber>
    </recommendedName>
</protein>
<proteinExistence type="inferred from homology"/>
<dbReference type="SUPFAM" id="SSF48557">
    <property type="entry name" value="L-aspartase-like"/>
    <property type="match status" value="1"/>
</dbReference>
<dbReference type="PRINTS" id="PR00145">
    <property type="entry name" value="ARGSUCLYASE"/>
</dbReference>
<dbReference type="EMBL" id="JBHLXD010000015">
    <property type="protein sequence ID" value="MFC0208860.1"/>
    <property type="molecule type" value="Genomic_DNA"/>
</dbReference>
<dbReference type="GO" id="GO:0047472">
    <property type="term" value="F:3-carboxy-cis,cis-muconate cycloisomerase activity"/>
    <property type="evidence" value="ECO:0007669"/>
    <property type="project" value="UniProtKB-EC"/>
</dbReference>
<dbReference type="Gene3D" id="1.20.200.10">
    <property type="entry name" value="Fumarase/aspartase (Central domain)"/>
    <property type="match status" value="1"/>
</dbReference>
<dbReference type="RefSeq" id="WP_261518389.1">
    <property type="nucleotide sequence ID" value="NZ_JAODNW010000001.1"/>
</dbReference>
<keyword evidence="6" id="KW-1185">Reference proteome</keyword>
<dbReference type="NCBIfam" id="TIGR02426">
    <property type="entry name" value="protocat_pcaB"/>
    <property type="match status" value="1"/>
</dbReference>
<comment type="similarity">
    <text evidence="1">Belongs to the class-II fumarase/aspartase family.</text>
</comment>
<dbReference type="PROSITE" id="PS00163">
    <property type="entry name" value="FUMARATE_LYASES"/>
    <property type="match status" value="1"/>
</dbReference>
<evidence type="ECO:0000313" key="5">
    <source>
        <dbReference type="EMBL" id="MFC0208860.1"/>
    </source>
</evidence>
<feature type="domain" description="Fumarate lyase N-terminal" evidence="4">
    <location>
        <begin position="22"/>
        <end position="293"/>
    </location>
</feature>
<feature type="coiled-coil region" evidence="3">
    <location>
        <begin position="117"/>
        <end position="144"/>
    </location>
</feature>
<organism evidence="5 6">
    <name type="scientific">Chelativorans intermedius</name>
    <dbReference type="NCBI Taxonomy" id="515947"/>
    <lineage>
        <taxon>Bacteria</taxon>
        <taxon>Pseudomonadati</taxon>
        <taxon>Pseudomonadota</taxon>
        <taxon>Alphaproteobacteria</taxon>
        <taxon>Hyphomicrobiales</taxon>
        <taxon>Phyllobacteriaceae</taxon>
        <taxon>Chelativorans</taxon>
    </lineage>
</organism>
<evidence type="ECO:0000256" key="2">
    <source>
        <dbReference type="NCBIfam" id="TIGR02426"/>
    </source>
</evidence>
<dbReference type="InterPro" id="IPR000362">
    <property type="entry name" value="Fumarate_lyase_fam"/>
</dbReference>
<dbReference type="Proteomes" id="UP001589755">
    <property type="component" value="Unassembled WGS sequence"/>
</dbReference>
<dbReference type="InterPro" id="IPR008948">
    <property type="entry name" value="L-Aspartase-like"/>
</dbReference>
<sequence length="354" mass="37339">MTVSVFDHPILSGLLGEEKLAPLFTARAEIDALLRFEAALAEAEAEEGVIPQKAAQAIASVLAGFHPDVAALKTGTARDGVMVPALLAQLREKLAAVHRPCLHFGATSQDAIDTGLALRLNAAMQQLGARLDQLVEALEALERRDGGLEVMAHTRMQAAIVVPAGRKIRAWREPLARHRIRLETVAQSVAILSFGGAAGTLDKLGEKAPSVAARLADKLGLRLVAHARHSERDAAGDFAALLSLITGSLGKMGQDIALMAQSEVDTLRLAGAGGSSAMAHKKNPVKAEALVALARFNATLLSGMHQALVHENERSGAAWTLEWMLLPQMVMAAGAALRLAGEAVEGMSFVARKE</sequence>
<evidence type="ECO:0000256" key="3">
    <source>
        <dbReference type="SAM" id="Coils"/>
    </source>
</evidence>
<dbReference type="InterPro" id="IPR022761">
    <property type="entry name" value="Fumarate_lyase_N"/>
</dbReference>
<dbReference type="InterPro" id="IPR012789">
    <property type="entry name" value="Protocat_PcaB-like"/>
</dbReference>
<evidence type="ECO:0000259" key="4">
    <source>
        <dbReference type="Pfam" id="PF00206"/>
    </source>
</evidence>
<evidence type="ECO:0000256" key="1">
    <source>
        <dbReference type="ARBA" id="ARBA00034772"/>
    </source>
</evidence>